<dbReference type="Pfam" id="PF13714">
    <property type="entry name" value="PEP_mutase"/>
    <property type="match status" value="1"/>
</dbReference>
<proteinExistence type="predicted"/>
<evidence type="ECO:0000313" key="3">
    <source>
        <dbReference type="Proteomes" id="UP000196151"/>
    </source>
</evidence>
<evidence type="ECO:0000313" key="2">
    <source>
        <dbReference type="EMBL" id="WYJ94320.1"/>
    </source>
</evidence>
<dbReference type="OrthoDB" id="9780430at2"/>
<dbReference type="EMBL" id="CP147246">
    <property type="protein sequence ID" value="WYJ94320.1"/>
    <property type="molecule type" value="Genomic_DNA"/>
</dbReference>
<protein>
    <recommendedName>
        <fullName evidence="4">Carboxyvinyl-carboxyphosphonate phosphorylmutase</fullName>
    </recommendedName>
</protein>
<reference evidence="2" key="3">
    <citation type="submission" date="2024-03" db="EMBL/GenBank/DDBJ databases">
        <title>The Genome Sequence of Enterococcus sp. DIV0238c.</title>
        <authorList>
            <consortium name="The Broad Institute Genomics Platform"/>
            <consortium name="The Broad Institute Microbial Omics Core"/>
            <consortium name="The Broad Institute Genomic Center for Infectious Diseases"/>
            <person name="Earl A."/>
            <person name="Manson A."/>
            <person name="Gilmore M."/>
            <person name="Schwartman J."/>
            <person name="Shea T."/>
            <person name="Abouelleil A."/>
            <person name="Cao P."/>
            <person name="Chapman S."/>
            <person name="Cusick C."/>
            <person name="Young S."/>
            <person name="Neafsey D."/>
            <person name="Nusbaum C."/>
            <person name="Birren B."/>
        </authorList>
    </citation>
    <scope>NUCLEOTIDE SEQUENCE</scope>
    <source>
        <strain evidence="2">9D6_DIV0238</strain>
    </source>
</reference>
<dbReference type="CDD" id="cd00377">
    <property type="entry name" value="ICL_PEPM"/>
    <property type="match status" value="1"/>
</dbReference>
<evidence type="ECO:0008006" key="4">
    <source>
        <dbReference type="Google" id="ProtNLM"/>
    </source>
</evidence>
<dbReference type="SUPFAM" id="SSF51621">
    <property type="entry name" value="Phosphoenolpyruvate/pyruvate domain"/>
    <property type="match status" value="1"/>
</dbReference>
<dbReference type="AlphaFoldDB" id="A0A200J0Z3"/>
<reference evidence="1" key="1">
    <citation type="submission" date="2017-05" db="EMBL/GenBank/DDBJ databases">
        <title>The Genome Sequence of Enterococcus sp. 9D6_DIV0238.</title>
        <authorList>
            <consortium name="The Broad Institute Genomics Platform"/>
            <consortium name="The Broad Institute Genomic Center for Infectious Diseases"/>
            <person name="Earl A."/>
            <person name="Manson A."/>
            <person name="Schwartman J."/>
            <person name="Gilmore M."/>
            <person name="Abouelleil A."/>
            <person name="Cao P."/>
            <person name="Chapman S."/>
            <person name="Cusick C."/>
            <person name="Shea T."/>
            <person name="Young S."/>
            <person name="Neafsey D."/>
            <person name="Nusbaum C."/>
            <person name="Birren B."/>
        </authorList>
    </citation>
    <scope>NUCLEOTIDE SEQUENCE [LARGE SCALE GENOMIC DNA]</scope>
    <source>
        <strain evidence="1">9D6_DIV0238</strain>
    </source>
</reference>
<organism evidence="1">
    <name type="scientific">Candidatus Enterococcus dunnyi</name>
    <dbReference type="NCBI Taxonomy" id="1834192"/>
    <lineage>
        <taxon>Bacteria</taxon>
        <taxon>Bacillati</taxon>
        <taxon>Bacillota</taxon>
        <taxon>Bacilli</taxon>
        <taxon>Lactobacillales</taxon>
        <taxon>Enterococcaceae</taxon>
        <taxon>Enterococcus</taxon>
    </lineage>
</organism>
<dbReference type="PANTHER" id="PTHR42905:SF16">
    <property type="entry name" value="CARBOXYPHOSPHONOENOLPYRUVATE PHOSPHONOMUTASE-LIKE PROTEIN (AFU_ORTHOLOGUE AFUA_5G07230)"/>
    <property type="match status" value="1"/>
</dbReference>
<dbReference type="RefSeq" id="WP_087641617.1">
    <property type="nucleotide sequence ID" value="NZ_CP147246.1"/>
</dbReference>
<evidence type="ECO:0000313" key="1">
    <source>
        <dbReference type="EMBL" id="OUZ30225.1"/>
    </source>
</evidence>
<dbReference type="GO" id="GO:0003824">
    <property type="term" value="F:catalytic activity"/>
    <property type="evidence" value="ECO:0007669"/>
    <property type="project" value="InterPro"/>
</dbReference>
<reference evidence="2" key="2">
    <citation type="submission" date="2017-05" db="EMBL/GenBank/DDBJ databases">
        <authorList>
            <consortium name="The Broad Institute Genomics Platform"/>
            <consortium name="The Broad Institute Genomic Center for Infectious Diseases"/>
            <person name="Earl A."/>
            <person name="Manson A."/>
            <person name="Schwartman J."/>
            <person name="Gilmore M."/>
            <person name="Abouelleil A."/>
            <person name="Cao P."/>
            <person name="Chapman S."/>
            <person name="Cusick C."/>
            <person name="Shea T."/>
            <person name="Young S."/>
            <person name="Neafsey D."/>
            <person name="Nusbaum C."/>
            <person name="Birren B."/>
        </authorList>
    </citation>
    <scope>NUCLEOTIDE SEQUENCE</scope>
    <source>
        <strain evidence="2">9D6_DIV0238</strain>
    </source>
</reference>
<dbReference type="InterPro" id="IPR015813">
    <property type="entry name" value="Pyrv/PenolPyrv_kinase-like_dom"/>
</dbReference>
<dbReference type="PANTHER" id="PTHR42905">
    <property type="entry name" value="PHOSPHOENOLPYRUVATE CARBOXYLASE"/>
    <property type="match status" value="1"/>
</dbReference>
<dbReference type="Gene3D" id="3.20.20.60">
    <property type="entry name" value="Phosphoenolpyruvate-binding domains"/>
    <property type="match status" value="1"/>
</dbReference>
<dbReference type="EMBL" id="NIBQ01000003">
    <property type="protein sequence ID" value="OUZ30225.1"/>
    <property type="molecule type" value="Genomic_DNA"/>
</dbReference>
<accession>A0A200J0Z3</accession>
<keyword evidence="3" id="KW-1185">Reference proteome</keyword>
<dbReference type="InterPro" id="IPR039556">
    <property type="entry name" value="ICL/PEPM"/>
</dbReference>
<gene>
    <name evidence="2" type="ORF">A5889_001833</name>
    <name evidence="1" type="ORF">A5889_002513</name>
</gene>
<dbReference type="Proteomes" id="UP000196151">
    <property type="component" value="Chromosome"/>
</dbReference>
<sequence>MKTKVEQFRDAHKKDKPLILLNIWNVESAKVLSEVGIKLLPTGSYAISDFYGYQDGENIPLTELLSYVSKMDTKNNVVTVDIESGYGTSLTDLNSTIEQVVASGAIGINIEDKIPNKTSLFSVKTQKDRLLSIKNKLIEMNKDLFINVRTDMYFVGDIIQNNQDEQLLKQTIERINSYEKTGIDGIFIPGLKNKEHIKRIVQETRLPINLMLDIQADRLEDYLDLGISRISYGPSLYFLYNEHSKDSLVDFYRSLLKEFIPYEEQGKIELFRQG</sequence>
<name>A0A200J0Z3_9ENTE</name>
<dbReference type="InterPro" id="IPR040442">
    <property type="entry name" value="Pyrv_kinase-like_dom_sf"/>
</dbReference>